<dbReference type="GO" id="GO:0008202">
    <property type="term" value="P:steroid metabolic process"/>
    <property type="evidence" value="ECO:0007669"/>
    <property type="project" value="TreeGrafter"/>
</dbReference>
<dbReference type="EMBL" id="HBHQ01022755">
    <property type="protein sequence ID" value="CAD9823574.1"/>
    <property type="molecule type" value="Transcribed_RNA"/>
</dbReference>
<dbReference type="InterPro" id="IPR002347">
    <property type="entry name" value="SDR_fam"/>
</dbReference>
<dbReference type="AlphaFoldDB" id="A0A7S2ULJ0"/>
<accession>A0A7S2ULJ0</accession>
<dbReference type="PRINTS" id="PR00081">
    <property type="entry name" value="GDHRDH"/>
</dbReference>
<keyword evidence="1" id="KW-0812">Transmembrane</keyword>
<dbReference type="Pfam" id="PF00106">
    <property type="entry name" value="adh_short"/>
    <property type="match status" value="1"/>
</dbReference>
<dbReference type="Gene3D" id="3.40.50.720">
    <property type="entry name" value="NAD(P)-binding Rossmann-like Domain"/>
    <property type="match status" value="1"/>
</dbReference>
<evidence type="ECO:0000313" key="2">
    <source>
        <dbReference type="EMBL" id="CAD9823574.1"/>
    </source>
</evidence>
<sequence>MAPTRKSHQRVPGPWLQSLNELVHTPPVSFVAYGIFWAFILIVASPVVGIVLLFVTVLRLCWYAVSGRHATIDTTDKQLAIVVTGCDTGFGCSLAFEMASKGYVIFAGCLNKESMKQYEGHSNIFPLKMDVTKEDEVKNAAVVVNKWINENTTAELTTSPRLLHAVVNNAGIGSGGLIDWLDISVFRKDMEVNYFGMVSTVKAFLPILKKQACSQDHKDARIVNVVSMAGLVAAGFGSTYHGSKFAAEGFSICLRHEMDAFDIDVITVNPSFHETPLTDKMPQFCNDTWNNLDPKVREEYGEEFFAQTYRIAVDLPADVMWSAKHVVDALVRSLTLVSPPSQMIVGSDAKFGYLLNRHLPVWLQDKIIKIATGRNVKPATMTR</sequence>
<gene>
    <name evidence="2" type="ORF">ASEP1449_LOCUS15408</name>
</gene>
<organism evidence="2">
    <name type="scientific">Attheya septentrionalis</name>
    <dbReference type="NCBI Taxonomy" id="420275"/>
    <lineage>
        <taxon>Eukaryota</taxon>
        <taxon>Sar</taxon>
        <taxon>Stramenopiles</taxon>
        <taxon>Ochrophyta</taxon>
        <taxon>Bacillariophyta</taxon>
        <taxon>Coscinodiscophyceae</taxon>
        <taxon>Chaetocerotophycidae</taxon>
        <taxon>Chaetocerotales</taxon>
        <taxon>Attheyaceae</taxon>
        <taxon>Attheya</taxon>
    </lineage>
</organism>
<name>A0A7S2ULJ0_9STRA</name>
<dbReference type="PANTHER" id="PTHR43313">
    <property type="entry name" value="SHORT-CHAIN DEHYDROGENASE/REDUCTASE FAMILY 9C"/>
    <property type="match status" value="1"/>
</dbReference>
<evidence type="ECO:0000256" key="1">
    <source>
        <dbReference type="SAM" id="Phobius"/>
    </source>
</evidence>
<dbReference type="GO" id="GO:0016491">
    <property type="term" value="F:oxidoreductase activity"/>
    <property type="evidence" value="ECO:0007669"/>
    <property type="project" value="TreeGrafter"/>
</dbReference>
<proteinExistence type="predicted"/>
<dbReference type="InterPro" id="IPR036291">
    <property type="entry name" value="NAD(P)-bd_dom_sf"/>
</dbReference>
<protein>
    <submittedName>
        <fullName evidence="2">Uncharacterized protein</fullName>
    </submittedName>
</protein>
<dbReference type="PANTHER" id="PTHR43313:SF1">
    <property type="entry name" value="3BETA-HYDROXYSTEROID DEHYDROGENASE DHS-16"/>
    <property type="match status" value="1"/>
</dbReference>
<keyword evidence="1" id="KW-1133">Transmembrane helix</keyword>
<reference evidence="2" key="1">
    <citation type="submission" date="2021-01" db="EMBL/GenBank/DDBJ databases">
        <authorList>
            <person name="Corre E."/>
            <person name="Pelletier E."/>
            <person name="Niang G."/>
            <person name="Scheremetjew M."/>
            <person name="Finn R."/>
            <person name="Kale V."/>
            <person name="Holt S."/>
            <person name="Cochrane G."/>
            <person name="Meng A."/>
            <person name="Brown T."/>
            <person name="Cohen L."/>
        </authorList>
    </citation>
    <scope>NUCLEOTIDE SEQUENCE</scope>
    <source>
        <strain evidence="2">CCMP2084</strain>
    </source>
</reference>
<keyword evidence="1" id="KW-0472">Membrane</keyword>
<dbReference type="SUPFAM" id="SSF51735">
    <property type="entry name" value="NAD(P)-binding Rossmann-fold domains"/>
    <property type="match status" value="1"/>
</dbReference>
<feature type="transmembrane region" description="Helical" evidence="1">
    <location>
        <begin position="30"/>
        <end position="58"/>
    </location>
</feature>